<reference evidence="1 2" key="1">
    <citation type="submission" date="2016-10" db="EMBL/GenBank/DDBJ databases">
        <authorList>
            <person name="de Groot N.N."/>
        </authorList>
    </citation>
    <scope>NUCLEOTIDE SEQUENCE [LARGE SCALE GENOMIC DNA]</scope>
    <source>
        <strain evidence="1 2">DSM 43794</strain>
    </source>
</reference>
<gene>
    <name evidence="1" type="ORF">SAMN04489764_5160</name>
</gene>
<keyword evidence="2" id="KW-1185">Reference proteome</keyword>
<sequence length="63" mass="7027">MTPTRPEQAGGAAATGRARLEEGTALEALERLEYFELGDVLRHAFEEPRERRPYAAPDLSVRT</sequence>
<evidence type="ECO:0000313" key="2">
    <source>
        <dbReference type="Proteomes" id="UP000217103"/>
    </source>
</evidence>
<dbReference type="AlphaFoldDB" id="A0A1H1I3V5"/>
<dbReference type="RefSeq" id="WP_093262691.1">
    <property type="nucleotide sequence ID" value="NZ_FNKK01000002.1"/>
</dbReference>
<evidence type="ECO:0000313" key="1">
    <source>
        <dbReference type="EMBL" id="SDR32373.1"/>
    </source>
</evidence>
<dbReference type="Proteomes" id="UP000217103">
    <property type="component" value="Unassembled WGS sequence"/>
</dbReference>
<dbReference type="EMBL" id="FNKK01000002">
    <property type="protein sequence ID" value="SDR32373.1"/>
    <property type="molecule type" value="Genomic_DNA"/>
</dbReference>
<accession>A0A1H1I3V5</accession>
<name>A0A1H1I3V5_9ACTN</name>
<protein>
    <submittedName>
        <fullName evidence="1">Uncharacterized protein</fullName>
    </submittedName>
</protein>
<organism evidence="1 2">
    <name type="scientific">Thermostaphylospora chromogena</name>
    <dbReference type="NCBI Taxonomy" id="35622"/>
    <lineage>
        <taxon>Bacteria</taxon>
        <taxon>Bacillati</taxon>
        <taxon>Actinomycetota</taxon>
        <taxon>Actinomycetes</taxon>
        <taxon>Streptosporangiales</taxon>
        <taxon>Thermomonosporaceae</taxon>
        <taxon>Thermostaphylospora</taxon>
    </lineage>
</organism>
<dbReference type="STRING" id="35622.SAMN04489764_5160"/>
<proteinExistence type="predicted"/>